<reference evidence="2" key="1">
    <citation type="journal article" date="2019" name="Int. J. Syst. Evol. Microbiol.">
        <title>The Global Catalogue of Microorganisms (GCM) 10K type strain sequencing project: providing services to taxonomists for standard genome sequencing and annotation.</title>
        <authorList>
            <consortium name="The Broad Institute Genomics Platform"/>
            <consortium name="The Broad Institute Genome Sequencing Center for Infectious Disease"/>
            <person name="Wu L."/>
            <person name="Ma J."/>
        </authorList>
    </citation>
    <scope>NUCLEOTIDE SEQUENCE [LARGE SCALE GENOMIC DNA]</scope>
    <source>
        <strain evidence="2">JCM 3369</strain>
    </source>
</reference>
<organism evidence="1 2">
    <name type="scientific">Actinomadura yumaensis</name>
    <dbReference type="NCBI Taxonomy" id="111807"/>
    <lineage>
        <taxon>Bacteria</taxon>
        <taxon>Bacillati</taxon>
        <taxon>Actinomycetota</taxon>
        <taxon>Actinomycetes</taxon>
        <taxon>Streptosporangiales</taxon>
        <taxon>Thermomonosporaceae</taxon>
        <taxon>Actinomadura</taxon>
    </lineage>
</organism>
<keyword evidence="2" id="KW-1185">Reference proteome</keyword>
<name>A0ABW2CFH6_9ACTN</name>
<comment type="caution">
    <text evidence="1">The sequence shown here is derived from an EMBL/GenBank/DDBJ whole genome shotgun (WGS) entry which is preliminary data.</text>
</comment>
<dbReference type="EMBL" id="JBHSXS010000002">
    <property type="protein sequence ID" value="MFC6879458.1"/>
    <property type="molecule type" value="Genomic_DNA"/>
</dbReference>
<gene>
    <name evidence="1" type="ORF">ACFQKB_06725</name>
</gene>
<accession>A0ABW2CFH6</accession>
<evidence type="ECO:0008006" key="3">
    <source>
        <dbReference type="Google" id="ProtNLM"/>
    </source>
</evidence>
<sequence length="57" mass="6004">MPAVLVTAASVQDSVAGAALINQFADEQPAVRTIRVDGGYREHAAAVGIDMRIVQRP</sequence>
<evidence type="ECO:0000313" key="2">
    <source>
        <dbReference type="Proteomes" id="UP001596380"/>
    </source>
</evidence>
<dbReference type="Proteomes" id="UP001596380">
    <property type="component" value="Unassembled WGS sequence"/>
</dbReference>
<proteinExistence type="predicted"/>
<protein>
    <recommendedName>
        <fullName evidence="3">Transposase</fullName>
    </recommendedName>
</protein>
<evidence type="ECO:0000313" key="1">
    <source>
        <dbReference type="EMBL" id="MFC6879458.1"/>
    </source>
</evidence>
<dbReference type="RefSeq" id="WP_160824065.1">
    <property type="nucleotide sequence ID" value="NZ_JBHSXS010000002.1"/>
</dbReference>